<dbReference type="EMBL" id="CH473950">
    <property type="protein sequence ID" value="EDM16378.1"/>
    <property type="molecule type" value="Genomic_DNA"/>
</dbReference>
<dbReference type="Proteomes" id="UP000234681">
    <property type="component" value="Chromosome 7"/>
</dbReference>
<gene>
    <name evidence="1" type="ORF">rCG_59565</name>
</gene>
<reference evidence="1 2" key="1">
    <citation type="submission" date="2005-09" db="EMBL/GenBank/DDBJ databases">
        <authorList>
            <person name="Mural R.J."/>
            <person name="Li P.W."/>
            <person name="Adams M.D."/>
            <person name="Amanatides P.G."/>
            <person name="Baden-Tillson H."/>
            <person name="Barnstead M."/>
            <person name="Chin S.H."/>
            <person name="Dew I."/>
            <person name="Evans C.A."/>
            <person name="Ferriera S."/>
            <person name="Flanigan M."/>
            <person name="Fosler C."/>
            <person name="Glodek A."/>
            <person name="Gu Z."/>
            <person name="Holt R.A."/>
            <person name="Jennings D."/>
            <person name="Kraft C.L."/>
            <person name="Lu F."/>
            <person name="Nguyen T."/>
            <person name="Nusskern D.R."/>
            <person name="Pfannkoch C.M."/>
            <person name="Sitter C."/>
            <person name="Sutton G.G."/>
            <person name="Venter J.C."/>
            <person name="Wang Z."/>
            <person name="Woodage T."/>
            <person name="Zheng X.H."/>
            <person name="Zhong F."/>
        </authorList>
    </citation>
    <scope>NUCLEOTIDE SEQUENCE [LARGE SCALE GENOMIC DNA]</scope>
    <source>
        <strain>BN</strain>
        <strain evidence="2">Sprague-Dawley</strain>
    </source>
</reference>
<sequence length="30" mass="3427">MEMSGKTASLRRQILAEENITEGKSRVLFM</sequence>
<proteinExistence type="predicted"/>
<evidence type="ECO:0000313" key="1">
    <source>
        <dbReference type="EMBL" id="EDM16378.1"/>
    </source>
</evidence>
<name>A6HR49_RAT</name>
<dbReference type="AlphaFoldDB" id="A6HR49"/>
<protein>
    <submittedName>
        <fullName evidence="1">RCG59565</fullName>
    </submittedName>
</protein>
<accession>A6HR49</accession>
<organism evidence="1 2">
    <name type="scientific">Rattus norvegicus</name>
    <name type="common">Rat</name>
    <dbReference type="NCBI Taxonomy" id="10116"/>
    <lineage>
        <taxon>Eukaryota</taxon>
        <taxon>Metazoa</taxon>
        <taxon>Chordata</taxon>
        <taxon>Craniata</taxon>
        <taxon>Vertebrata</taxon>
        <taxon>Euteleostomi</taxon>
        <taxon>Mammalia</taxon>
        <taxon>Eutheria</taxon>
        <taxon>Euarchontoglires</taxon>
        <taxon>Glires</taxon>
        <taxon>Rodentia</taxon>
        <taxon>Myomorpha</taxon>
        <taxon>Muroidea</taxon>
        <taxon>Muridae</taxon>
        <taxon>Murinae</taxon>
        <taxon>Rattus</taxon>
    </lineage>
</organism>
<evidence type="ECO:0000313" key="2">
    <source>
        <dbReference type="Proteomes" id="UP000234681"/>
    </source>
</evidence>